<name>A0AA41Q4K4_9ACTN</name>
<protein>
    <submittedName>
        <fullName evidence="1">Uncharacterized protein</fullName>
    </submittedName>
</protein>
<sequence length="58" mass="6306">MNSIQRVRSTFAAAAARRSARRLASVSFSDCCSRVCDSACRADAQRTRNQLSAIHGAF</sequence>
<dbReference type="EMBL" id="JAKFHA010000024">
    <property type="protein sequence ID" value="MCF2531445.1"/>
    <property type="molecule type" value="Genomic_DNA"/>
</dbReference>
<dbReference type="RefSeq" id="WP_235056099.1">
    <property type="nucleotide sequence ID" value="NZ_JAKFHA010000024.1"/>
</dbReference>
<reference evidence="1" key="1">
    <citation type="submission" date="2022-01" db="EMBL/GenBank/DDBJ databases">
        <title>Genome-Based Taxonomic Classification of the Phylum Actinobacteria.</title>
        <authorList>
            <person name="Gao Y."/>
        </authorList>
    </citation>
    <scope>NUCLEOTIDE SEQUENCE</scope>
    <source>
        <strain evidence="1">KLBMP 8922</strain>
    </source>
</reference>
<dbReference type="AlphaFoldDB" id="A0AA41Q4K4"/>
<organism evidence="1 2">
    <name type="scientific">Yinghuangia soli</name>
    <dbReference type="NCBI Taxonomy" id="2908204"/>
    <lineage>
        <taxon>Bacteria</taxon>
        <taxon>Bacillati</taxon>
        <taxon>Actinomycetota</taxon>
        <taxon>Actinomycetes</taxon>
        <taxon>Kitasatosporales</taxon>
        <taxon>Streptomycetaceae</taxon>
        <taxon>Yinghuangia</taxon>
    </lineage>
</organism>
<gene>
    <name evidence="1" type="ORF">LZ495_30095</name>
</gene>
<dbReference type="Proteomes" id="UP001165378">
    <property type="component" value="Unassembled WGS sequence"/>
</dbReference>
<keyword evidence="2" id="KW-1185">Reference proteome</keyword>
<accession>A0AA41Q4K4</accession>
<evidence type="ECO:0000313" key="1">
    <source>
        <dbReference type="EMBL" id="MCF2531445.1"/>
    </source>
</evidence>
<proteinExistence type="predicted"/>
<evidence type="ECO:0000313" key="2">
    <source>
        <dbReference type="Proteomes" id="UP001165378"/>
    </source>
</evidence>
<comment type="caution">
    <text evidence="1">The sequence shown here is derived from an EMBL/GenBank/DDBJ whole genome shotgun (WGS) entry which is preliminary data.</text>
</comment>